<comment type="pathway">
    <text evidence="1">Amino-acid biosynthesis; L-asparagine biosynthesis; L-asparagine from L-aspartate (L-Gln route): step 1/1.</text>
</comment>
<keyword evidence="6 8" id="KW-0315">Glutamine amidotransferase</keyword>
<dbReference type="GO" id="GO:0005524">
    <property type="term" value="F:ATP binding"/>
    <property type="evidence" value="ECO:0007669"/>
    <property type="project" value="UniProtKB-KW"/>
</dbReference>
<evidence type="ECO:0000256" key="8">
    <source>
        <dbReference type="PIRSR" id="PIRSR001589-1"/>
    </source>
</evidence>
<dbReference type="PROSITE" id="PS51278">
    <property type="entry name" value="GATASE_TYPE_2"/>
    <property type="match status" value="1"/>
</dbReference>
<protein>
    <recommendedName>
        <fullName evidence="3">asparagine synthase (glutamine-hydrolyzing)</fullName>
        <ecNumber evidence="3">6.3.5.4</ecNumber>
    </recommendedName>
</protein>
<dbReference type="STRING" id="1117707.VQ7734_00172"/>
<dbReference type="InterPro" id="IPR033738">
    <property type="entry name" value="AsnB_N"/>
</dbReference>
<evidence type="ECO:0000256" key="6">
    <source>
        <dbReference type="ARBA" id="ARBA00022962"/>
    </source>
</evidence>
<evidence type="ECO:0000256" key="2">
    <source>
        <dbReference type="ARBA" id="ARBA00005752"/>
    </source>
</evidence>
<evidence type="ECO:0000256" key="5">
    <source>
        <dbReference type="ARBA" id="ARBA00022840"/>
    </source>
</evidence>
<dbReference type="EC" id="6.3.5.4" evidence="3"/>
<feature type="binding site" evidence="9">
    <location>
        <begin position="371"/>
        <end position="372"/>
    </location>
    <ligand>
        <name>ATP</name>
        <dbReference type="ChEBI" id="CHEBI:30616"/>
    </ligand>
</feature>
<accession>A0A1M7YPA5</accession>
<dbReference type="AlphaFoldDB" id="A0A1M7YPA5"/>
<evidence type="ECO:0000313" key="13">
    <source>
        <dbReference type="Proteomes" id="UP000184600"/>
    </source>
</evidence>
<dbReference type="Proteomes" id="UP000184600">
    <property type="component" value="Unassembled WGS sequence"/>
</dbReference>
<keyword evidence="8" id="KW-0061">Asparagine biosynthesis</keyword>
<dbReference type="RefSeq" id="WP_073579369.1">
    <property type="nucleotide sequence ID" value="NZ_AP024898.1"/>
</dbReference>
<dbReference type="NCBIfam" id="TIGR01536">
    <property type="entry name" value="asn_synth_AEB"/>
    <property type="match status" value="1"/>
</dbReference>
<dbReference type="InterPro" id="IPR001962">
    <property type="entry name" value="Asn_synthase"/>
</dbReference>
<dbReference type="Pfam" id="PF13537">
    <property type="entry name" value="GATase_7"/>
    <property type="match status" value="1"/>
</dbReference>
<evidence type="ECO:0000256" key="1">
    <source>
        <dbReference type="ARBA" id="ARBA00005187"/>
    </source>
</evidence>
<proteinExistence type="inferred from homology"/>
<feature type="site" description="Important for beta-aspartyl-AMP intermediate formation" evidence="10">
    <location>
        <position position="373"/>
    </location>
</feature>
<evidence type="ECO:0000313" key="12">
    <source>
        <dbReference type="EMBL" id="SHO54458.1"/>
    </source>
</evidence>
<gene>
    <name evidence="12" type="primary">asnB_1</name>
    <name evidence="12" type="ORF">VQ7734_00172</name>
</gene>
<dbReference type="InterPro" id="IPR017932">
    <property type="entry name" value="GATase_2_dom"/>
</dbReference>
<sequence length="626" mass="70994">MCGIAGIYSPEISPAGDVSLQLLQTMAETIRHRGPDDDGFHCGPGIGLAFRRLSIVDIRHGQQPVCNQSESVIAVINGEIYNHQALREQLADQGVTLQNHCDVAVIPHLYELYGDNFVSQLKGQFAIALYDRQAHKLLLARDGAGIAPLFWTRQNGQIAFGSEIRTILCVPGVKKQVNMTAVDQLLTFPGSVSPHTFFDGIFSLRPGHSLVFHPQGYDERCFRDLNYPAQINEQPLTETGLKTCIDQLDTRLCEAVEKRLQGDVPIGVYLSGGLDSSLIAAVLKKVSPDRIRDSFSITFPSSAIDESRYQQMMVNHLGTRHHQFEVRPAHIADHLHQIVNRAETPLRESYNACSLILSGLVRAEGIKAVVSGEGADELFAGYVGYRLQDQRLQGQADTLELMLEDELRQKLWDDPQLFYEKNYYAHREQKICLYSEAVQQRHQQFDCLLYPLLDTGKIKGRHPVHQRSYLDFKLRIADHLLADHGDRVAFANSVEGRYPFLDEDLIDDVTRIPPHWLTHQGEEKYLLKQLAQRYLPGAIIQRQKFSFVAPSSAYLLRDYPELTGDILAPERIRRQGYFDPDTVEYLRQSYLQPDHHLNQTFEDDLLMIVLTFGIWLDEFGMPDYAA</sequence>
<name>A0A1M7YPA5_9VIBR</name>
<evidence type="ECO:0000256" key="9">
    <source>
        <dbReference type="PIRSR" id="PIRSR001589-2"/>
    </source>
</evidence>
<organism evidence="12 13">
    <name type="scientific">Vibrio quintilis</name>
    <dbReference type="NCBI Taxonomy" id="1117707"/>
    <lineage>
        <taxon>Bacteria</taxon>
        <taxon>Pseudomonadati</taxon>
        <taxon>Pseudomonadota</taxon>
        <taxon>Gammaproteobacteria</taxon>
        <taxon>Vibrionales</taxon>
        <taxon>Vibrionaceae</taxon>
        <taxon>Vibrio</taxon>
    </lineage>
</organism>
<dbReference type="InterPro" id="IPR006426">
    <property type="entry name" value="Asn_synth_AEB"/>
</dbReference>
<evidence type="ECO:0000256" key="4">
    <source>
        <dbReference type="ARBA" id="ARBA00022741"/>
    </source>
</evidence>
<evidence type="ECO:0000256" key="10">
    <source>
        <dbReference type="PIRSR" id="PIRSR001589-3"/>
    </source>
</evidence>
<dbReference type="InterPro" id="IPR014729">
    <property type="entry name" value="Rossmann-like_a/b/a_fold"/>
</dbReference>
<dbReference type="EMBL" id="FRFG01000003">
    <property type="protein sequence ID" value="SHO54458.1"/>
    <property type="molecule type" value="Genomic_DNA"/>
</dbReference>
<dbReference type="PANTHER" id="PTHR43284">
    <property type="entry name" value="ASPARAGINE SYNTHETASE (GLUTAMINE-HYDROLYZING)"/>
    <property type="match status" value="1"/>
</dbReference>
<reference evidence="13" key="1">
    <citation type="submission" date="2016-12" db="EMBL/GenBank/DDBJ databases">
        <authorList>
            <person name="Rodrigo-Torres L."/>
            <person name="Arahal R.D."/>
            <person name="Lucena T."/>
        </authorList>
    </citation>
    <scope>NUCLEOTIDE SEQUENCE [LARGE SCALE GENOMIC DNA]</scope>
</reference>
<dbReference type="CDD" id="cd00712">
    <property type="entry name" value="AsnB"/>
    <property type="match status" value="1"/>
</dbReference>
<evidence type="ECO:0000256" key="3">
    <source>
        <dbReference type="ARBA" id="ARBA00012737"/>
    </source>
</evidence>
<dbReference type="Pfam" id="PF00733">
    <property type="entry name" value="Asn_synthase"/>
    <property type="match status" value="1"/>
</dbReference>
<feature type="binding site" evidence="9">
    <location>
        <position position="102"/>
    </location>
    <ligand>
        <name>L-glutamine</name>
        <dbReference type="ChEBI" id="CHEBI:58359"/>
    </ligand>
</feature>
<evidence type="ECO:0000259" key="11">
    <source>
        <dbReference type="PROSITE" id="PS51278"/>
    </source>
</evidence>
<dbReference type="SUPFAM" id="SSF56235">
    <property type="entry name" value="N-terminal nucleophile aminohydrolases (Ntn hydrolases)"/>
    <property type="match status" value="1"/>
</dbReference>
<dbReference type="GO" id="GO:0004066">
    <property type="term" value="F:asparagine synthase (glutamine-hydrolyzing) activity"/>
    <property type="evidence" value="ECO:0007669"/>
    <property type="project" value="UniProtKB-EC"/>
</dbReference>
<comment type="catalytic activity">
    <reaction evidence="7">
        <text>L-aspartate + L-glutamine + ATP + H2O = L-asparagine + L-glutamate + AMP + diphosphate + H(+)</text>
        <dbReference type="Rhea" id="RHEA:12228"/>
        <dbReference type="ChEBI" id="CHEBI:15377"/>
        <dbReference type="ChEBI" id="CHEBI:15378"/>
        <dbReference type="ChEBI" id="CHEBI:29985"/>
        <dbReference type="ChEBI" id="CHEBI:29991"/>
        <dbReference type="ChEBI" id="CHEBI:30616"/>
        <dbReference type="ChEBI" id="CHEBI:33019"/>
        <dbReference type="ChEBI" id="CHEBI:58048"/>
        <dbReference type="ChEBI" id="CHEBI:58359"/>
        <dbReference type="ChEBI" id="CHEBI:456215"/>
        <dbReference type="EC" id="6.3.5.4"/>
    </reaction>
</comment>
<dbReference type="InterPro" id="IPR051786">
    <property type="entry name" value="ASN_synthetase/amidase"/>
</dbReference>
<feature type="active site" description="For GATase activity" evidence="8">
    <location>
        <position position="2"/>
    </location>
</feature>
<keyword evidence="4 9" id="KW-0547">Nucleotide-binding</keyword>
<dbReference type="CDD" id="cd01991">
    <property type="entry name" value="Asn_synthase_B_C"/>
    <property type="match status" value="1"/>
</dbReference>
<keyword evidence="13" id="KW-1185">Reference proteome</keyword>
<dbReference type="SUPFAM" id="SSF52402">
    <property type="entry name" value="Adenine nucleotide alpha hydrolases-like"/>
    <property type="match status" value="1"/>
</dbReference>
<keyword evidence="5 9" id="KW-0067">ATP-binding</keyword>
<dbReference type="Gene3D" id="3.40.50.620">
    <property type="entry name" value="HUPs"/>
    <property type="match status" value="1"/>
</dbReference>
<feature type="binding site" evidence="9">
    <location>
        <position position="297"/>
    </location>
    <ligand>
        <name>ATP</name>
        <dbReference type="ChEBI" id="CHEBI:30616"/>
    </ligand>
</feature>
<comment type="similarity">
    <text evidence="2">Belongs to the asparagine synthetase family.</text>
</comment>
<dbReference type="OrthoDB" id="9763290at2"/>
<dbReference type="PIRSF" id="PIRSF001589">
    <property type="entry name" value="Asn_synthetase_glu-h"/>
    <property type="match status" value="1"/>
</dbReference>
<dbReference type="GO" id="GO:0005829">
    <property type="term" value="C:cytosol"/>
    <property type="evidence" value="ECO:0007669"/>
    <property type="project" value="TreeGrafter"/>
</dbReference>
<feature type="domain" description="Glutamine amidotransferase type-2" evidence="11">
    <location>
        <begin position="2"/>
        <end position="215"/>
    </location>
</feature>
<dbReference type="InterPro" id="IPR029055">
    <property type="entry name" value="Ntn_hydrolases_N"/>
</dbReference>
<dbReference type="PANTHER" id="PTHR43284:SF1">
    <property type="entry name" value="ASPARAGINE SYNTHETASE"/>
    <property type="match status" value="1"/>
</dbReference>
<evidence type="ECO:0000256" key="7">
    <source>
        <dbReference type="ARBA" id="ARBA00048741"/>
    </source>
</evidence>
<keyword evidence="12" id="KW-0436">Ligase</keyword>
<dbReference type="Gene3D" id="3.60.20.10">
    <property type="entry name" value="Glutamine Phosphoribosylpyrophosphate, subunit 1, domain 1"/>
    <property type="match status" value="1"/>
</dbReference>
<dbReference type="GO" id="GO:0006529">
    <property type="term" value="P:asparagine biosynthetic process"/>
    <property type="evidence" value="ECO:0007669"/>
    <property type="project" value="UniProtKB-KW"/>
</dbReference>
<keyword evidence="8" id="KW-0028">Amino-acid biosynthesis</keyword>